<gene>
    <name evidence="1" type="ORF">F4559_004204</name>
</gene>
<dbReference type="RefSeq" id="WP_184671112.1">
    <property type="nucleotide sequence ID" value="NZ_BAABAI010000022.1"/>
</dbReference>
<comment type="caution">
    <text evidence="1">The sequence shown here is derived from an EMBL/GenBank/DDBJ whole genome shotgun (WGS) entry which is preliminary data.</text>
</comment>
<organism evidence="1 2">
    <name type="scientific">Saccharothrix violaceirubra</name>
    <dbReference type="NCBI Taxonomy" id="413306"/>
    <lineage>
        <taxon>Bacteria</taxon>
        <taxon>Bacillati</taxon>
        <taxon>Actinomycetota</taxon>
        <taxon>Actinomycetes</taxon>
        <taxon>Pseudonocardiales</taxon>
        <taxon>Pseudonocardiaceae</taxon>
        <taxon>Saccharothrix</taxon>
    </lineage>
</organism>
<evidence type="ECO:0000313" key="1">
    <source>
        <dbReference type="EMBL" id="MBB4966845.1"/>
    </source>
</evidence>
<evidence type="ECO:0000313" key="2">
    <source>
        <dbReference type="Proteomes" id="UP000542674"/>
    </source>
</evidence>
<dbReference type="AlphaFoldDB" id="A0A7W7WWY4"/>
<dbReference type="EMBL" id="JACHJS010000001">
    <property type="protein sequence ID" value="MBB4966845.1"/>
    <property type="molecule type" value="Genomic_DNA"/>
</dbReference>
<reference evidence="1 2" key="1">
    <citation type="submission" date="2020-08" db="EMBL/GenBank/DDBJ databases">
        <title>Sequencing the genomes of 1000 actinobacteria strains.</title>
        <authorList>
            <person name="Klenk H.-P."/>
        </authorList>
    </citation>
    <scope>NUCLEOTIDE SEQUENCE [LARGE SCALE GENOMIC DNA]</scope>
    <source>
        <strain evidence="1 2">DSM 45084</strain>
    </source>
</reference>
<dbReference type="Proteomes" id="UP000542674">
    <property type="component" value="Unassembled WGS sequence"/>
</dbReference>
<protein>
    <submittedName>
        <fullName evidence="1">Uncharacterized protein</fullName>
    </submittedName>
</protein>
<keyword evidence="2" id="KW-1185">Reference proteome</keyword>
<accession>A0A7W7WWY4</accession>
<name>A0A7W7WWY4_9PSEU</name>
<proteinExistence type="predicted"/>
<sequence>MMRAPSWDSASADLVAPGEFGWVRQDGEWLHVRVQPYDEALVRALGGVISVCNRRGIYRNYFPWEIHRNRGASGLGDGRRA</sequence>